<dbReference type="PANTHER" id="PTHR13994">
    <property type="entry name" value="NUDIX HYDROLASE RELATED"/>
    <property type="match status" value="1"/>
</dbReference>
<dbReference type="PROSITE" id="PS00893">
    <property type="entry name" value="NUDIX_BOX"/>
    <property type="match status" value="1"/>
</dbReference>
<comment type="caution">
    <text evidence="5">The sequence shown here is derived from an EMBL/GenBank/DDBJ whole genome shotgun (WGS) entry which is preliminary data.</text>
</comment>
<dbReference type="InterPro" id="IPR040618">
    <property type="entry name" value="Pre-Nudix"/>
</dbReference>
<keyword evidence="3 5" id="KW-0378">Hydrolase</keyword>
<dbReference type="PANTHER" id="PTHR13994:SF30">
    <property type="entry name" value="NUDIX HYDROLASE 10"/>
    <property type="match status" value="1"/>
</dbReference>
<comment type="similarity">
    <text evidence="1">Belongs to the Nudix hydrolase family.</text>
</comment>
<evidence type="ECO:0000256" key="2">
    <source>
        <dbReference type="ARBA" id="ARBA00022723"/>
    </source>
</evidence>
<dbReference type="InterPro" id="IPR015797">
    <property type="entry name" value="NUDIX_hydrolase-like_dom_sf"/>
</dbReference>
<dbReference type="CDD" id="cd04670">
    <property type="entry name" value="NUDIX_ASFGF2_Nudt6"/>
    <property type="match status" value="1"/>
</dbReference>
<organism evidence="5 6">
    <name type="scientific">Olea europaea subsp. europaea</name>
    <dbReference type="NCBI Taxonomy" id="158383"/>
    <lineage>
        <taxon>Eukaryota</taxon>
        <taxon>Viridiplantae</taxon>
        <taxon>Streptophyta</taxon>
        <taxon>Embryophyta</taxon>
        <taxon>Tracheophyta</taxon>
        <taxon>Spermatophyta</taxon>
        <taxon>Magnoliopsida</taxon>
        <taxon>eudicotyledons</taxon>
        <taxon>Gunneridae</taxon>
        <taxon>Pentapetalae</taxon>
        <taxon>asterids</taxon>
        <taxon>lamiids</taxon>
        <taxon>Lamiales</taxon>
        <taxon>Oleaceae</taxon>
        <taxon>Oleeae</taxon>
        <taxon>Olea</taxon>
    </lineage>
</organism>
<name>A0A8S0STE4_OLEEU</name>
<feature type="domain" description="Nudix hydrolase" evidence="4">
    <location>
        <begin position="160"/>
        <end position="292"/>
    </location>
</feature>
<keyword evidence="6" id="KW-1185">Reference proteome</keyword>
<dbReference type="SUPFAM" id="SSF55811">
    <property type="entry name" value="Nudix"/>
    <property type="match status" value="1"/>
</dbReference>
<dbReference type="InterPro" id="IPR003293">
    <property type="entry name" value="Nudix_hydrolase6-like"/>
</dbReference>
<dbReference type="PRINTS" id="PR01356">
    <property type="entry name" value="GFGPROTEIN"/>
</dbReference>
<dbReference type="Pfam" id="PF00293">
    <property type="entry name" value="NUDIX"/>
    <property type="match status" value="1"/>
</dbReference>
<dbReference type="GO" id="GO:0051287">
    <property type="term" value="F:NAD binding"/>
    <property type="evidence" value="ECO:0007669"/>
    <property type="project" value="TreeGrafter"/>
</dbReference>
<dbReference type="EMBL" id="CACTIH010005507">
    <property type="protein sequence ID" value="CAA2995730.1"/>
    <property type="molecule type" value="Genomic_DNA"/>
</dbReference>
<dbReference type="InterPro" id="IPR020084">
    <property type="entry name" value="NUDIX_hydrolase_CS"/>
</dbReference>
<accession>A0A8S0STE4</accession>
<sequence>MKRAQGVFFSVVHGYQPPMPTRNKIVGRRIRVMGHNKWRNGTDFQFWCYLCKSLMGQNGVEDEVRKFRVLPACDDEHGGVIVDMKEPMGPTVFQAMLKASLSQWKLEGKKGAWIKLPIELANLVEIAVKEGFWYHHAEPRYLMLAYWIPETKIAIPANATHQVRIGAIVMNDKRELLVVQEKVGKFQGTGIWKIPTGILEEGEDIFAGATREVKEETGIHTEFVDVIAFRHLHKCFFDKSDLCFLCMLQPVSFDIHKQDSEIEEAQWMPFEEYADQPVVQNHGIFKHVKNICLAKIKKGHAGWTPLPITSLFSDQISYLYMNQEGLKL</sequence>
<dbReference type="Proteomes" id="UP000594638">
    <property type="component" value="Unassembled WGS sequence"/>
</dbReference>
<gene>
    <name evidence="5" type="ORF">OLEA9_A050193</name>
</gene>
<protein>
    <submittedName>
        <fullName evidence="5">Nudix hydrolase 2-like isoform X1</fullName>
    </submittedName>
</protein>
<dbReference type="GO" id="GO:0046872">
    <property type="term" value="F:metal ion binding"/>
    <property type="evidence" value="ECO:0007669"/>
    <property type="project" value="UniProtKB-KW"/>
</dbReference>
<reference evidence="5 6" key="1">
    <citation type="submission" date="2019-12" db="EMBL/GenBank/DDBJ databases">
        <authorList>
            <person name="Alioto T."/>
            <person name="Alioto T."/>
            <person name="Gomez Garrido J."/>
        </authorList>
    </citation>
    <scope>NUCLEOTIDE SEQUENCE [LARGE SCALE GENOMIC DNA]</scope>
</reference>
<evidence type="ECO:0000256" key="3">
    <source>
        <dbReference type="ARBA" id="ARBA00022801"/>
    </source>
</evidence>
<keyword evidence="2" id="KW-0479">Metal-binding</keyword>
<proteinExistence type="inferred from homology"/>
<dbReference type="Gene3D" id="3.90.79.10">
    <property type="entry name" value="Nucleoside Triphosphate Pyrophosphohydrolase"/>
    <property type="match status" value="1"/>
</dbReference>
<dbReference type="AlphaFoldDB" id="A0A8S0STE4"/>
<dbReference type="GO" id="GO:0047631">
    <property type="term" value="F:ADP-ribose diphosphatase activity"/>
    <property type="evidence" value="ECO:0007669"/>
    <property type="project" value="TreeGrafter"/>
</dbReference>
<dbReference type="GO" id="GO:0035529">
    <property type="term" value="F:NADH pyrophosphatase activity"/>
    <property type="evidence" value="ECO:0007669"/>
    <property type="project" value="TreeGrafter"/>
</dbReference>
<dbReference type="PROSITE" id="PS51462">
    <property type="entry name" value="NUDIX"/>
    <property type="match status" value="1"/>
</dbReference>
<evidence type="ECO:0000259" key="4">
    <source>
        <dbReference type="PROSITE" id="PS51462"/>
    </source>
</evidence>
<evidence type="ECO:0000313" key="5">
    <source>
        <dbReference type="EMBL" id="CAA2995730.1"/>
    </source>
</evidence>
<dbReference type="InterPro" id="IPR000086">
    <property type="entry name" value="NUDIX_hydrolase_dom"/>
</dbReference>
<dbReference type="FunFam" id="3.40.630.30:FF:000016">
    <property type="entry name" value="nudix hydrolase 2"/>
    <property type="match status" value="1"/>
</dbReference>
<dbReference type="Gene3D" id="3.40.630.30">
    <property type="match status" value="1"/>
</dbReference>
<dbReference type="FunFam" id="3.90.79.10:FF:000015">
    <property type="entry name" value="Nudix hydrolase 8"/>
    <property type="match status" value="1"/>
</dbReference>
<evidence type="ECO:0000256" key="1">
    <source>
        <dbReference type="ARBA" id="ARBA00005582"/>
    </source>
</evidence>
<evidence type="ECO:0000313" key="6">
    <source>
        <dbReference type="Proteomes" id="UP000594638"/>
    </source>
</evidence>
<dbReference type="Gramene" id="OE9A050193T2">
    <property type="protein sequence ID" value="OE9A050193C2"/>
    <property type="gene ID" value="OE9A050193"/>
</dbReference>
<dbReference type="Pfam" id="PF18290">
    <property type="entry name" value="Nudix_hydro"/>
    <property type="match status" value="1"/>
</dbReference>